<reference evidence="2 3" key="1">
    <citation type="submission" date="2018-05" db="EMBL/GenBank/DDBJ databases">
        <title>genome sequencing of Nitrosopumilus sp. NM25.</title>
        <authorList>
            <person name="Mori K."/>
            <person name="Nakagawa T."/>
        </authorList>
    </citation>
    <scope>NUCLEOTIDE SEQUENCE [LARGE SCALE GENOMIC DNA]</scope>
    <source>
        <strain evidence="2 3">NM25</strain>
    </source>
</reference>
<evidence type="ECO:0000259" key="1">
    <source>
        <dbReference type="Pfam" id="PF03992"/>
    </source>
</evidence>
<dbReference type="AlphaFoldDB" id="A0A2S2KRD9"/>
<evidence type="ECO:0000313" key="2">
    <source>
        <dbReference type="EMBL" id="GBH34101.1"/>
    </source>
</evidence>
<organism evidence="2 3">
    <name type="scientific">Nitrosopumilus zosterae</name>
    <dbReference type="NCBI Taxonomy" id="718286"/>
    <lineage>
        <taxon>Archaea</taxon>
        <taxon>Nitrososphaerota</taxon>
        <taxon>Nitrososphaeria</taxon>
        <taxon>Nitrosopumilales</taxon>
        <taxon>Nitrosopumilaceae</taxon>
        <taxon>Nitrosopumilus</taxon>
    </lineage>
</organism>
<keyword evidence="3" id="KW-1185">Reference proteome</keyword>
<dbReference type="RefSeq" id="WP_109876730.1">
    <property type="nucleotide sequence ID" value="NZ_AP026695.1"/>
</dbReference>
<evidence type="ECO:0000313" key="3">
    <source>
        <dbReference type="Proteomes" id="UP000245829"/>
    </source>
</evidence>
<dbReference type="Gene3D" id="3.30.70.100">
    <property type="match status" value="1"/>
</dbReference>
<name>A0A2S2KRD9_9ARCH</name>
<accession>A0A2S2KRD9</accession>
<feature type="domain" description="ABM" evidence="1">
    <location>
        <begin position="5"/>
        <end position="75"/>
    </location>
</feature>
<dbReference type="InterPro" id="IPR007138">
    <property type="entry name" value="ABM_dom"/>
</dbReference>
<dbReference type="Proteomes" id="UP000245829">
    <property type="component" value="Unassembled WGS sequence"/>
</dbReference>
<dbReference type="GeneID" id="76208777"/>
<dbReference type="SUPFAM" id="SSF54909">
    <property type="entry name" value="Dimeric alpha+beta barrel"/>
    <property type="match status" value="1"/>
</dbReference>
<dbReference type="OrthoDB" id="10504at2157"/>
<dbReference type="Pfam" id="PF03992">
    <property type="entry name" value="ABM"/>
    <property type="match status" value="1"/>
</dbReference>
<comment type="caution">
    <text evidence="2">The sequence shown here is derived from an EMBL/GenBank/DDBJ whole genome shotgun (WGS) entry which is preliminary data.</text>
</comment>
<proteinExistence type="predicted"/>
<sequence length="120" mass="14053">MSSQIHIKAEIIIKKEKINEFKKLIRKMSKLVKTNEPNTLQYSFYLSDDNTRCIVYERYADSKATIEHNNGVASKTMLPQIFQISKLNRLEVYGKPSKELQKILTNFNAKIYDFVTGFDR</sequence>
<dbReference type="EMBL" id="BGKI01000004">
    <property type="protein sequence ID" value="GBH34101.1"/>
    <property type="molecule type" value="Genomic_DNA"/>
</dbReference>
<gene>
    <name evidence="2" type="ORF">NZNM25_08920</name>
</gene>
<protein>
    <recommendedName>
        <fullName evidence="1">ABM domain-containing protein</fullName>
    </recommendedName>
</protein>
<dbReference type="InterPro" id="IPR011008">
    <property type="entry name" value="Dimeric_a/b-barrel"/>
</dbReference>